<gene>
    <name evidence="2" type="ORF">FHX74_001214</name>
</gene>
<keyword evidence="1" id="KW-0812">Transmembrane</keyword>
<keyword evidence="3" id="KW-1185">Reference proteome</keyword>
<organism evidence="2 3">
    <name type="scientific">Microlunatus kandeliicorticis</name>
    <dbReference type="NCBI Taxonomy" id="1759536"/>
    <lineage>
        <taxon>Bacteria</taxon>
        <taxon>Bacillati</taxon>
        <taxon>Actinomycetota</taxon>
        <taxon>Actinomycetes</taxon>
        <taxon>Propionibacteriales</taxon>
        <taxon>Propionibacteriaceae</taxon>
        <taxon>Microlunatus</taxon>
    </lineage>
</organism>
<dbReference type="Proteomes" id="UP000523079">
    <property type="component" value="Unassembled WGS sequence"/>
</dbReference>
<evidence type="ECO:0000313" key="3">
    <source>
        <dbReference type="Proteomes" id="UP000523079"/>
    </source>
</evidence>
<accession>A0A7W3IQX0</accession>
<reference evidence="2 3" key="1">
    <citation type="submission" date="2020-07" db="EMBL/GenBank/DDBJ databases">
        <title>Sequencing the genomes of 1000 actinobacteria strains.</title>
        <authorList>
            <person name="Klenk H.-P."/>
        </authorList>
    </citation>
    <scope>NUCLEOTIDE SEQUENCE [LARGE SCALE GENOMIC DNA]</scope>
    <source>
        <strain evidence="2 3">DSM 100723</strain>
    </source>
</reference>
<feature type="transmembrane region" description="Helical" evidence="1">
    <location>
        <begin position="670"/>
        <end position="690"/>
    </location>
</feature>
<proteinExistence type="predicted"/>
<evidence type="ECO:0000313" key="2">
    <source>
        <dbReference type="EMBL" id="MBA8793609.1"/>
    </source>
</evidence>
<keyword evidence="1" id="KW-1133">Transmembrane helix</keyword>
<sequence>MQPAPDTSDRARGRVSARTSTRVPLRGLRWLLAVLLALGTTALGLGSPARAAADEPVPLVRITVKSFSPAVLQPDSTVTITGTVTNISGRPLAALSAYTWRSALPITTGAGLEAAATSVSNDPIGERISEFGRYDVLLDGSRTLADKASLPFTLRTSTKELLGDNPANGVYLMGVQVLQPSSNLAIGRARIYVPVVNPSQSTGTASTVKLSSLVMLDTTPSLVRTGVLSSDRLATEVRTGGRLDRLLRSAERPDISYAVDPDLIATLRTMSAGYQVLGSDGRLVAGSGRTAAQDWLRRFALVQADHDGFRLPWARYDLPSLVHADRLGVAQAAETAAKAVDAVGDLPLLIAPAGGYADQATLDAARTLGARAVLLDSAGVGGLGPLLRRPDGLTVLTYDSTSSSGGPGPAPDTTAVHLRQSALAASYIQALTADPGVTVGQLRVVSDPDQAAGDLNPSTAPWLRISSVGDLLAGNPITWTGRPDYPANARRAELTPAELTATDDLGTDYATLSQLLADPAGLSTQRDQALPRVVSDTWRGQAGDQEEFVEQQAAPFDQVLRGDLIRLEARDLVLTGSAGNVPLTVVNGYSQPIRVQVTFTSPNRQRLSVADVPADKVGVVAADDRIPITAEVEARAPGALPVQARLTTVDGTPIGKVVTIQINPTQASRIGWLISVLALVVLVGSTAFRIRQVRRERARQEPAGGATGG</sequence>
<evidence type="ECO:0000256" key="1">
    <source>
        <dbReference type="SAM" id="Phobius"/>
    </source>
</evidence>
<protein>
    <submittedName>
        <fullName evidence="2">Uncharacterized protein</fullName>
    </submittedName>
</protein>
<dbReference type="EMBL" id="JACGWT010000002">
    <property type="protein sequence ID" value="MBA8793609.1"/>
    <property type="molecule type" value="Genomic_DNA"/>
</dbReference>
<comment type="caution">
    <text evidence="2">The sequence shown here is derived from an EMBL/GenBank/DDBJ whole genome shotgun (WGS) entry which is preliminary data.</text>
</comment>
<dbReference type="AlphaFoldDB" id="A0A7W3IQX0"/>
<dbReference type="RefSeq" id="WP_182559207.1">
    <property type="nucleotide sequence ID" value="NZ_JACGWT010000002.1"/>
</dbReference>
<keyword evidence="1" id="KW-0472">Membrane</keyword>
<name>A0A7W3IQX0_9ACTN</name>